<feature type="transmembrane region" description="Helical" evidence="7">
    <location>
        <begin position="308"/>
        <end position="327"/>
    </location>
</feature>
<feature type="transmembrane region" description="Helical" evidence="7">
    <location>
        <begin position="334"/>
        <end position="353"/>
    </location>
</feature>
<evidence type="ECO:0000256" key="7">
    <source>
        <dbReference type="RuleBase" id="RU369079"/>
    </source>
</evidence>
<dbReference type="GO" id="GO:0005886">
    <property type="term" value="C:plasma membrane"/>
    <property type="evidence" value="ECO:0007669"/>
    <property type="project" value="UniProtKB-SubCell"/>
</dbReference>
<gene>
    <name evidence="9" type="ORF">F0L46_18680</name>
</gene>
<dbReference type="AlphaFoldDB" id="A0A5B2VAQ7"/>
<evidence type="ECO:0000256" key="4">
    <source>
        <dbReference type="ARBA" id="ARBA00022692"/>
    </source>
</evidence>
<sequence length="428" mass="45049">MLGTTLLLLLGLLALSLPVAAALGVLGLLLEQLYSSMPLSLAMGEVAWSASRDFLLVSIPMFVLLGEILLRSGVAERMYGAMVKWLSWLPGGLMHSNIGACAVFAATSGSSVATAATVGTVALPLVKRHGYNERLFLGTLAAGGTLGILIPPSINIIIYAVLTDTSIPKLYLAAIIPGLTLAGLFMALVVVACLVRPAWGGTPLRTSWGERIASLPDLLPPLGIFLVVVGSIYAGLATPTEAASLGVLAALILAACFRRLTLKMMIEAFENTMRTTAMIMLIIVAAYFLNFVITAIGLTGMITNAVSGLGLSPYAMLVVVVVFYLVLGCFMETLSMMITTIPIIAPVMVALGFDPIWLGVIIVILIEAALITPPVGLNLYVVQSLRAGGRLDDVIVGALPFVLSMLVMILLLALFPGLALWLPSLFRT</sequence>
<comment type="similarity">
    <text evidence="7">Belongs to the TRAP transporter large permease family.</text>
</comment>
<dbReference type="PANTHER" id="PTHR33362">
    <property type="entry name" value="SIALIC ACID TRAP TRANSPORTER PERMEASE PROTEIN SIAT-RELATED"/>
    <property type="match status" value="1"/>
</dbReference>
<name>A0A5B2VAQ7_9HYPH</name>
<organism evidence="9 10">
    <name type="scientific">Salinarimonas soli</name>
    <dbReference type="NCBI Taxonomy" id="1638099"/>
    <lineage>
        <taxon>Bacteria</taxon>
        <taxon>Pseudomonadati</taxon>
        <taxon>Pseudomonadota</taxon>
        <taxon>Alphaproteobacteria</taxon>
        <taxon>Hyphomicrobiales</taxon>
        <taxon>Salinarimonadaceae</taxon>
        <taxon>Salinarimonas</taxon>
    </lineage>
</organism>
<evidence type="ECO:0000256" key="5">
    <source>
        <dbReference type="ARBA" id="ARBA00022989"/>
    </source>
</evidence>
<feature type="transmembrane region" description="Helical" evidence="7">
    <location>
        <begin position="135"/>
        <end position="158"/>
    </location>
</feature>
<evidence type="ECO:0000259" key="8">
    <source>
        <dbReference type="Pfam" id="PF06808"/>
    </source>
</evidence>
<feature type="domain" description="TRAP C4-dicarboxylate transport system permease DctM subunit" evidence="8">
    <location>
        <begin position="7"/>
        <end position="418"/>
    </location>
</feature>
<comment type="caution">
    <text evidence="7">Lacks conserved residue(s) required for the propagation of feature annotation.</text>
</comment>
<comment type="subcellular location">
    <subcellularLocation>
        <location evidence="1 7">Cell inner membrane</location>
        <topology evidence="1 7">Multi-pass membrane protein</topology>
    </subcellularLocation>
</comment>
<keyword evidence="4 7" id="KW-0812">Transmembrane</keyword>
<evidence type="ECO:0000313" key="9">
    <source>
        <dbReference type="EMBL" id="KAA2235530.1"/>
    </source>
</evidence>
<evidence type="ECO:0000256" key="3">
    <source>
        <dbReference type="ARBA" id="ARBA00022519"/>
    </source>
</evidence>
<dbReference type="GO" id="GO:0022857">
    <property type="term" value="F:transmembrane transporter activity"/>
    <property type="evidence" value="ECO:0007669"/>
    <property type="project" value="UniProtKB-UniRule"/>
</dbReference>
<dbReference type="EMBL" id="VUOA01000034">
    <property type="protein sequence ID" value="KAA2235530.1"/>
    <property type="molecule type" value="Genomic_DNA"/>
</dbReference>
<comment type="subunit">
    <text evidence="7">The complex comprises the extracytoplasmic solute receptor protein and the two transmembrane proteins.</text>
</comment>
<feature type="transmembrane region" description="Helical" evidence="7">
    <location>
        <begin position="170"/>
        <end position="195"/>
    </location>
</feature>
<dbReference type="RefSeq" id="WP_149820351.1">
    <property type="nucleotide sequence ID" value="NZ_VUOA01000034.1"/>
</dbReference>
<dbReference type="PANTHER" id="PTHR33362:SF5">
    <property type="entry name" value="C4-DICARBOXYLATE TRAP TRANSPORTER LARGE PERMEASE PROTEIN DCTM"/>
    <property type="match status" value="1"/>
</dbReference>
<dbReference type="Proteomes" id="UP000323142">
    <property type="component" value="Unassembled WGS sequence"/>
</dbReference>
<feature type="transmembrane region" description="Helical" evidence="7">
    <location>
        <begin position="394"/>
        <end position="422"/>
    </location>
</feature>
<reference evidence="9 10" key="2">
    <citation type="submission" date="2019-09" db="EMBL/GenBank/DDBJ databases">
        <authorList>
            <person name="Jin C."/>
        </authorList>
    </citation>
    <scope>NUCLEOTIDE SEQUENCE [LARGE SCALE GENOMIC DNA]</scope>
    <source>
        <strain evidence="9 10">BN140002</strain>
    </source>
</reference>
<dbReference type="OrthoDB" id="7339120at2"/>
<keyword evidence="10" id="KW-1185">Reference proteome</keyword>
<evidence type="ECO:0000313" key="10">
    <source>
        <dbReference type="Proteomes" id="UP000323142"/>
    </source>
</evidence>
<evidence type="ECO:0000256" key="6">
    <source>
        <dbReference type="ARBA" id="ARBA00023136"/>
    </source>
</evidence>
<comment type="caution">
    <text evidence="9">The sequence shown here is derived from an EMBL/GenBank/DDBJ whole genome shotgun (WGS) entry which is preliminary data.</text>
</comment>
<feature type="transmembrane region" description="Helical" evidence="7">
    <location>
        <begin position="215"/>
        <end position="236"/>
    </location>
</feature>
<dbReference type="Pfam" id="PF06808">
    <property type="entry name" value="DctM"/>
    <property type="match status" value="1"/>
</dbReference>
<dbReference type="InterPro" id="IPR004681">
    <property type="entry name" value="TRAP_DctM"/>
</dbReference>
<keyword evidence="5 7" id="KW-1133">Transmembrane helix</keyword>
<evidence type="ECO:0000256" key="1">
    <source>
        <dbReference type="ARBA" id="ARBA00004429"/>
    </source>
</evidence>
<keyword evidence="6 7" id="KW-0472">Membrane</keyword>
<feature type="transmembrane region" description="Helical" evidence="7">
    <location>
        <begin position="359"/>
        <end position="382"/>
    </location>
</feature>
<dbReference type="InterPro" id="IPR010656">
    <property type="entry name" value="DctM"/>
</dbReference>
<feature type="transmembrane region" description="Helical" evidence="7">
    <location>
        <begin position="46"/>
        <end position="70"/>
    </location>
</feature>
<keyword evidence="3 7" id="KW-0997">Cell inner membrane</keyword>
<protein>
    <recommendedName>
        <fullName evidence="7">TRAP transporter large permease protein</fullName>
    </recommendedName>
</protein>
<proteinExistence type="inferred from homology"/>
<accession>A0A5B2VAQ7</accession>
<feature type="transmembrane region" description="Helical" evidence="7">
    <location>
        <begin position="281"/>
        <end position="302"/>
    </location>
</feature>
<comment type="function">
    <text evidence="7">Part of the tripartite ATP-independent periplasmic (TRAP) transport system.</text>
</comment>
<reference evidence="9 10" key="1">
    <citation type="submission" date="2019-09" db="EMBL/GenBank/DDBJ databases">
        <title>Salinarimonas rosea gen. nov., sp. nov., a new member of the a-2 subgroup of the Proteobacteria.</title>
        <authorList>
            <person name="Liu J."/>
        </authorList>
    </citation>
    <scope>NUCLEOTIDE SEQUENCE [LARGE SCALE GENOMIC DNA]</scope>
    <source>
        <strain evidence="9 10">BN140002</strain>
    </source>
</reference>
<keyword evidence="7" id="KW-0813">Transport</keyword>
<keyword evidence="2" id="KW-1003">Cell membrane</keyword>
<dbReference type="NCBIfam" id="TIGR00786">
    <property type="entry name" value="dctM"/>
    <property type="match status" value="1"/>
</dbReference>
<dbReference type="PIRSF" id="PIRSF006066">
    <property type="entry name" value="HI0050"/>
    <property type="match status" value="1"/>
</dbReference>
<evidence type="ECO:0000256" key="2">
    <source>
        <dbReference type="ARBA" id="ARBA00022475"/>
    </source>
</evidence>